<dbReference type="AlphaFoldDB" id="A0A085W2Z7"/>
<feature type="compositionally biased region" description="Basic and acidic residues" evidence="1">
    <location>
        <begin position="145"/>
        <end position="165"/>
    </location>
</feature>
<accession>A0A085W2Z7</accession>
<keyword evidence="3" id="KW-1185">Reference proteome</keyword>
<gene>
    <name evidence="2" type="ORF">DB31_4166</name>
</gene>
<sequence length="299" mass="31692">MAHPSHEEPMKIDGRDHAEPARTTPAPGQFQQVLQRAAAPASSAFSSANPSPGKALPRLPSPPAGAKLPPSQALRPPAKPPASAAPLPGSASRLPSTALSSGPVVATSRSALASPENLGQTRQAMHGESLRLRNARTEAQTVSQEKTEHRLTELISRELAREFRAEPSTPLPSARLVPPPPESPQGPGPAEGFTSAGETRLAVSQPGLSPADAPDPQARVEATLQLIEKIEVFVQSQRPALRLSLGEPLSATVQVERTGPREVALRIQGRQGPLAQEELMRIREGLEARGLRLRSLHVE</sequence>
<protein>
    <submittedName>
        <fullName evidence="2">Uncharacterized protein</fullName>
    </submittedName>
</protein>
<feature type="compositionally biased region" description="Low complexity" evidence="1">
    <location>
        <begin position="73"/>
        <end position="96"/>
    </location>
</feature>
<evidence type="ECO:0000313" key="3">
    <source>
        <dbReference type="Proteomes" id="UP000028725"/>
    </source>
</evidence>
<dbReference type="STRING" id="394096.DB31_4166"/>
<feature type="region of interest" description="Disordered" evidence="1">
    <location>
        <begin position="1"/>
        <end position="216"/>
    </location>
</feature>
<proteinExistence type="predicted"/>
<feature type="compositionally biased region" description="Basic and acidic residues" evidence="1">
    <location>
        <begin position="1"/>
        <end position="20"/>
    </location>
</feature>
<evidence type="ECO:0000256" key="1">
    <source>
        <dbReference type="SAM" id="MobiDB-lite"/>
    </source>
</evidence>
<feature type="compositionally biased region" description="Pro residues" evidence="1">
    <location>
        <begin position="177"/>
        <end position="187"/>
    </location>
</feature>
<comment type="caution">
    <text evidence="2">The sequence shown here is derived from an EMBL/GenBank/DDBJ whole genome shotgun (WGS) entry which is preliminary data.</text>
</comment>
<reference evidence="2 3" key="1">
    <citation type="submission" date="2014-04" db="EMBL/GenBank/DDBJ databases">
        <title>Genome assembly of Hyalangium minutum DSM 14724.</title>
        <authorList>
            <person name="Sharma G."/>
            <person name="Subramanian S."/>
        </authorList>
    </citation>
    <scope>NUCLEOTIDE SEQUENCE [LARGE SCALE GENOMIC DNA]</scope>
    <source>
        <strain evidence="2 3">DSM 14724</strain>
    </source>
</reference>
<evidence type="ECO:0000313" key="2">
    <source>
        <dbReference type="EMBL" id="KFE62060.1"/>
    </source>
</evidence>
<dbReference type="Proteomes" id="UP000028725">
    <property type="component" value="Unassembled WGS sequence"/>
</dbReference>
<dbReference type="EMBL" id="JMCB01000023">
    <property type="protein sequence ID" value="KFE62060.1"/>
    <property type="molecule type" value="Genomic_DNA"/>
</dbReference>
<feature type="compositionally biased region" description="Low complexity" evidence="1">
    <location>
        <begin position="37"/>
        <end position="52"/>
    </location>
</feature>
<organism evidence="2 3">
    <name type="scientific">Hyalangium minutum</name>
    <dbReference type="NCBI Taxonomy" id="394096"/>
    <lineage>
        <taxon>Bacteria</taxon>
        <taxon>Pseudomonadati</taxon>
        <taxon>Myxococcota</taxon>
        <taxon>Myxococcia</taxon>
        <taxon>Myxococcales</taxon>
        <taxon>Cystobacterineae</taxon>
        <taxon>Archangiaceae</taxon>
        <taxon>Hyalangium</taxon>
    </lineage>
</organism>
<feature type="compositionally biased region" description="Polar residues" evidence="1">
    <location>
        <begin position="107"/>
        <end position="123"/>
    </location>
</feature>
<name>A0A085W2Z7_9BACT</name>